<evidence type="ECO:0000256" key="1">
    <source>
        <dbReference type="ARBA" id="ARBA00010543"/>
    </source>
</evidence>
<comment type="catalytic activity">
    <reaction evidence="5">
        <text>L-lysyl-[protein] + acetyl-CoA = N(6)-acetyl-L-lysyl-[protein] + CoA + H(+)</text>
        <dbReference type="Rhea" id="RHEA:45948"/>
        <dbReference type="Rhea" id="RHEA-COMP:9752"/>
        <dbReference type="Rhea" id="RHEA-COMP:10731"/>
        <dbReference type="ChEBI" id="CHEBI:15378"/>
        <dbReference type="ChEBI" id="CHEBI:29969"/>
        <dbReference type="ChEBI" id="CHEBI:57287"/>
        <dbReference type="ChEBI" id="CHEBI:57288"/>
        <dbReference type="ChEBI" id="CHEBI:61930"/>
        <dbReference type="EC" id="2.3.1.48"/>
    </reaction>
</comment>
<dbReference type="OrthoDB" id="10253098at2759"/>
<evidence type="ECO:0000256" key="4">
    <source>
        <dbReference type="ARBA" id="ARBA00023315"/>
    </source>
</evidence>
<keyword evidence="3" id="KW-0808">Transferase</keyword>
<dbReference type="InterPro" id="IPR019467">
    <property type="entry name" value="Hat1_N"/>
</dbReference>
<protein>
    <recommendedName>
        <fullName evidence="2">histone acetyltransferase</fullName>
        <ecNumber evidence="2">2.3.1.48</ecNumber>
    </recommendedName>
</protein>
<dbReference type="Proteomes" id="UP000294530">
    <property type="component" value="Unassembled WGS sequence"/>
</dbReference>
<dbReference type="GO" id="GO:0031509">
    <property type="term" value="P:subtelomeric heterochromatin formation"/>
    <property type="evidence" value="ECO:0007669"/>
    <property type="project" value="InterPro"/>
</dbReference>
<dbReference type="InterPro" id="IPR016181">
    <property type="entry name" value="Acyl_CoA_acyltransferase"/>
</dbReference>
<dbReference type="PANTHER" id="PTHR12046">
    <property type="entry name" value="HISTONE ACETYLTRANSFERASE TYPE B CATALYTIC SUBUNIT"/>
    <property type="match status" value="1"/>
</dbReference>
<dbReference type="KEGG" id="blac:94344503"/>
<organism evidence="7 8">
    <name type="scientific">Bremia lactucae</name>
    <name type="common">Lettuce downy mildew</name>
    <dbReference type="NCBI Taxonomy" id="4779"/>
    <lineage>
        <taxon>Eukaryota</taxon>
        <taxon>Sar</taxon>
        <taxon>Stramenopiles</taxon>
        <taxon>Oomycota</taxon>
        <taxon>Peronosporomycetes</taxon>
        <taxon>Peronosporales</taxon>
        <taxon>Peronosporaceae</taxon>
        <taxon>Bremia</taxon>
    </lineage>
</organism>
<dbReference type="Pfam" id="PF10394">
    <property type="entry name" value="Hat1_N"/>
    <property type="match status" value="1"/>
</dbReference>
<evidence type="ECO:0000313" key="7">
    <source>
        <dbReference type="EMBL" id="TDH67220.1"/>
    </source>
</evidence>
<dbReference type="SUPFAM" id="SSF55729">
    <property type="entry name" value="Acyl-CoA N-acyltransferases (Nat)"/>
    <property type="match status" value="1"/>
</dbReference>
<keyword evidence="4" id="KW-0012">Acyltransferase</keyword>
<evidence type="ECO:0000256" key="5">
    <source>
        <dbReference type="ARBA" id="ARBA00048017"/>
    </source>
</evidence>
<dbReference type="GO" id="GO:0000781">
    <property type="term" value="C:chromosome, telomeric region"/>
    <property type="evidence" value="ECO:0007669"/>
    <property type="project" value="GOC"/>
</dbReference>
<keyword evidence="8" id="KW-1185">Reference proteome</keyword>
<dbReference type="GeneID" id="94344503"/>
<dbReference type="EC" id="2.3.1.48" evidence="2"/>
<evidence type="ECO:0000259" key="6">
    <source>
        <dbReference type="Pfam" id="PF10394"/>
    </source>
</evidence>
<dbReference type="GO" id="GO:0005634">
    <property type="term" value="C:nucleus"/>
    <property type="evidence" value="ECO:0007669"/>
    <property type="project" value="InterPro"/>
</dbReference>
<dbReference type="EMBL" id="SHOA02000013">
    <property type="protein sequence ID" value="TDH67220.1"/>
    <property type="molecule type" value="Genomic_DNA"/>
</dbReference>
<gene>
    <name evidence="7" type="ORF">CCR75_000726</name>
</gene>
<feature type="domain" description="Histone acetyl transferase HAT1 N-terminal" evidence="6">
    <location>
        <begin position="2"/>
        <end position="124"/>
    </location>
</feature>
<evidence type="ECO:0000256" key="2">
    <source>
        <dbReference type="ARBA" id="ARBA00013184"/>
    </source>
</evidence>
<dbReference type="Gene3D" id="3.40.630.30">
    <property type="match status" value="1"/>
</dbReference>
<sequence length="362" mass="41245">MIDGYEDLKINLTYNGFDFCALLNITYKDKLDTAEDVEAKLMSSLPEGFVRDKNAFVSALRKTLADYTGPPGKCVETYKFISPAIDGKHSTTRSFQINECKLEDNEHAQKLLANLQTLSLWFIEGADTIDVTDPRWLMYLTYEQTDGGKVFNPVGYVTVFKFFNPIGRKAAYCNADQNETHRICQALIFPTYQRQGHAERLVHCIHARAAANPRVYELTVEDPVPAFASLRDLVNLKSCVENNFFSLSPELSVNACGPGVGTKALTINDIHAVQKTLKITQTQVQICYEARKFSFLNKHDEIERKKFRLEVKKRLFRQHAEELDVLVTADQRKAFLGALYEEHEVHYRYMASKIAQFISSQS</sequence>
<accession>A0A976FI62</accession>
<dbReference type="InterPro" id="IPR017380">
    <property type="entry name" value="Hist_AcTrfase_B-typ_cat-su"/>
</dbReference>
<evidence type="ECO:0000313" key="8">
    <source>
        <dbReference type="Proteomes" id="UP000294530"/>
    </source>
</evidence>
<dbReference type="InterPro" id="IPR037113">
    <property type="entry name" value="Hat1_N_sf"/>
</dbReference>
<comment type="similarity">
    <text evidence="1">Belongs to the HAT1 family.</text>
</comment>
<proteinExistence type="inferred from homology"/>
<dbReference type="GO" id="GO:0004402">
    <property type="term" value="F:histone acetyltransferase activity"/>
    <property type="evidence" value="ECO:0007669"/>
    <property type="project" value="InterPro"/>
</dbReference>
<comment type="caution">
    <text evidence="7">The sequence shown here is derived from an EMBL/GenBank/DDBJ whole genome shotgun (WGS) entry which is preliminary data.</text>
</comment>
<dbReference type="RefSeq" id="XP_067816719.1">
    <property type="nucleotide sequence ID" value="XM_067958832.1"/>
</dbReference>
<dbReference type="Gene3D" id="3.90.360.10">
    <property type="entry name" value="Histone acetyl transferase 1 (HAT1), N-terminal domain"/>
    <property type="match status" value="1"/>
</dbReference>
<reference evidence="7 8" key="1">
    <citation type="journal article" date="2021" name="Genome Biol.">
        <title>AFLAP: assembly-free linkage analysis pipeline using k-mers from genome sequencing data.</title>
        <authorList>
            <person name="Fletcher K."/>
            <person name="Zhang L."/>
            <person name="Gil J."/>
            <person name="Han R."/>
            <person name="Cavanaugh K."/>
            <person name="Michelmore R."/>
        </authorList>
    </citation>
    <scope>NUCLEOTIDE SEQUENCE [LARGE SCALE GENOMIC DNA]</scope>
    <source>
        <strain evidence="7 8">SF5</strain>
    </source>
</reference>
<evidence type="ECO:0000256" key="3">
    <source>
        <dbReference type="ARBA" id="ARBA00022679"/>
    </source>
</evidence>
<dbReference type="AlphaFoldDB" id="A0A976FI62"/>
<name>A0A976FI62_BRELC</name>